<evidence type="ECO:0000313" key="1">
    <source>
        <dbReference type="EMBL" id="KAF7333471.1"/>
    </source>
</evidence>
<dbReference type="AlphaFoldDB" id="A0A8H6X3F2"/>
<keyword evidence="2" id="KW-1185">Reference proteome</keyword>
<organism evidence="1 2">
    <name type="scientific">Mycena venus</name>
    <dbReference type="NCBI Taxonomy" id="2733690"/>
    <lineage>
        <taxon>Eukaryota</taxon>
        <taxon>Fungi</taxon>
        <taxon>Dikarya</taxon>
        <taxon>Basidiomycota</taxon>
        <taxon>Agaricomycotina</taxon>
        <taxon>Agaricomycetes</taxon>
        <taxon>Agaricomycetidae</taxon>
        <taxon>Agaricales</taxon>
        <taxon>Marasmiineae</taxon>
        <taxon>Mycenaceae</taxon>
        <taxon>Mycena</taxon>
    </lineage>
</organism>
<dbReference type="EMBL" id="JACAZI010000029">
    <property type="protein sequence ID" value="KAF7333471.1"/>
    <property type="molecule type" value="Genomic_DNA"/>
</dbReference>
<name>A0A8H6X3F2_9AGAR</name>
<proteinExistence type="predicted"/>
<protein>
    <submittedName>
        <fullName evidence="1">Uncharacterized protein</fullName>
    </submittedName>
</protein>
<reference evidence="1" key="1">
    <citation type="submission" date="2020-05" db="EMBL/GenBank/DDBJ databases">
        <title>Mycena genomes resolve the evolution of fungal bioluminescence.</title>
        <authorList>
            <person name="Tsai I.J."/>
        </authorList>
    </citation>
    <scope>NUCLEOTIDE SEQUENCE</scope>
    <source>
        <strain evidence="1">CCC161011</strain>
    </source>
</reference>
<comment type="caution">
    <text evidence="1">The sequence shown here is derived from an EMBL/GenBank/DDBJ whole genome shotgun (WGS) entry which is preliminary data.</text>
</comment>
<gene>
    <name evidence="1" type="ORF">MVEN_02363300</name>
</gene>
<dbReference type="Proteomes" id="UP000620124">
    <property type="component" value="Unassembled WGS sequence"/>
</dbReference>
<accession>A0A8H6X3F2</accession>
<sequence length="102" mass="9887">MQLACTPVVMASTPSASATIPSSLNCITMSTIMNSIALASLRITGSAVMVSASRSNKASGASPAHSGAAFHGVRVGTGSGGEFTGIGLVSLAAGLAAISLLH</sequence>
<evidence type="ECO:0000313" key="2">
    <source>
        <dbReference type="Proteomes" id="UP000620124"/>
    </source>
</evidence>